<dbReference type="Proteomes" id="UP000580043">
    <property type="component" value="Unassembled WGS sequence"/>
</dbReference>
<organism evidence="2 3">
    <name type="scientific">Zoogloea dura</name>
    <dbReference type="NCBI Taxonomy" id="2728840"/>
    <lineage>
        <taxon>Bacteria</taxon>
        <taxon>Pseudomonadati</taxon>
        <taxon>Pseudomonadota</taxon>
        <taxon>Betaproteobacteria</taxon>
        <taxon>Rhodocyclales</taxon>
        <taxon>Zoogloeaceae</taxon>
        <taxon>Zoogloea</taxon>
    </lineage>
</organism>
<protein>
    <submittedName>
        <fullName evidence="2">Pyridoxamine 5'-phosphate oxidase family protein</fullName>
    </submittedName>
</protein>
<dbReference type="EMBL" id="JABBGA010000026">
    <property type="protein sequence ID" value="NML28413.1"/>
    <property type="molecule type" value="Genomic_DNA"/>
</dbReference>
<keyword evidence="3" id="KW-1185">Reference proteome</keyword>
<gene>
    <name evidence="2" type="ORF">HHL15_21865</name>
</gene>
<reference evidence="2 3" key="1">
    <citation type="submission" date="2020-04" db="EMBL/GenBank/DDBJ databases">
        <title>Zoogloea sp. G-4-1-14 isolated from soil.</title>
        <authorList>
            <person name="Dahal R.H."/>
        </authorList>
    </citation>
    <scope>NUCLEOTIDE SEQUENCE [LARGE SCALE GENOMIC DNA]</scope>
    <source>
        <strain evidence="2 3">G-4-1-14</strain>
    </source>
</reference>
<evidence type="ECO:0000313" key="2">
    <source>
        <dbReference type="EMBL" id="NML28413.1"/>
    </source>
</evidence>
<proteinExistence type="predicted"/>
<dbReference type="AlphaFoldDB" id="A0A848GDD5"/>
<comment type="caution">
    <text evidence="2">The sequence shown here is derived from an EMBL/GenBank/DDBJ whole genome shotgun (WGS) entry which is preliminary data.</text>
</comment>
<dbReference type="InterPro" id="IPR012349">
    <property type="entry name" value="Split_barrel_FMN-bd"/>
</dbReference>
<sequence>MIETDTLDPAIAAFITSHLSMQLAATDDAGLATAVRCVGCRVSADRRRVTLLMPRSQALPVLAGIAANGRVAVVFNEPESYRTLQLKGRDARVEAALPEDAAALLPYAAGFARNLAGLQVPEPYVRTLVSCAPDDLVAVSFTPTEAYGQTPGPRAGRRLAPGEMET</sequence>
<name>A0A848GDD5_9RHOO</name>
<accession>A0A848GDD5</accession>
<feature type="region of interest" description="Disordered" evidence="1">
    <location>
        <begin position="147"/>
        <end position="166"/>
    </location>
</feature>
<evidence type="ECO:0000256" key="1">
    <source>
        <dbReference type="SAM" id="MobiDB-lite"/>
    </source>
</evidence>
<dbReference type="RefSeq" id="WP_169147940.1">
    <property type="nucleotide sequence ID" value="NZ_JABBGA010000026.1"/>
</dbReference>
<dbReference type="SUPFAM" id="SSF50475">
    <property type="entry name" value="FMN-binding split barrel"/>
    <property type="match status" value="1"/>
</dbReference>
<dbReference type="Gene3D" id="2.30.110.10">
    <property type="entry name" value="Electron Transport, Fmn-binding Protein, Chain A"/>
    <property type="match status" value="1"/>
</dbReference>
<evidence type="ECO:0000313" key="3">
    <source>
        <dbReference type="Proteomes" id="UP000580043"/>
    </source>
</evidence>